<dbReference type="PROSITE" id="PS51299">
    <property type="entry name" value="HTH_APSES"/>
    <property type="match status" value="1"/>
</dbReference>
<dbReference type="PANTHER" id="PTHR38044">
    <property type="entry name" value="BOUQUET FORMATION PROTEIN 4"/>
    <property type="match status" value="1"/>
</dbReference>
<feature type="region of interest" description="Disordered" evidence="1">
    <location>
        <begin position="148"/>
        <end position="279"/>
    </location>
</feature>
<dbReference type="SUPFAM" id="SSF54616">
    <property type="entry name" value="DNA-binding domain of Mlu1-box binding protein MBP1"/>
    <property type="match status" value="1"/>
</dbReference>
<sequence length="389" mass="42416">MSTTTRPPLPVNHANSHIGQLLKTGSSLPPVKYQILNCQGNDILVGRLKVDTPTTSGHAFILRRFDTGAISLTTMFRAAFPNAPDDAEKREVQWVKDTYDLTGNNGSSKDPSITRLAGTWISPTVAVDLGKEYLLGELIQSVVQAQPDPKANYRRSGNKAKESAPAPPLSSASQTASRTLPTPPSPRRTSPNPAKRRKESSPAPALPAVTPISPRRSTRTKSPNPRPAPMPSLSSVVAKSAKKTRRAELETPGGSDETAVDEEGAAVVEESVGTELREQDLAEQRDMIADLKAQRDIFLATQRKAADTPAKLKRARDDDDSRPLEFDFKEPEIGERVIATNRRITPSQKSFVWGVMAFAFGMTAVYVLIHLFVLVGPNLVHRSFLPNLF</sequence>
<feature type="transmembrane region" description="Helical" evidence="2">
    <location>
        <begin position="351"/>
        <end position="375"/>
    </location>
</feature>
<keyword evidence="2" id="KW-0472">Membrane</keyword>
<dbReference type="InterPro" id="IPR036887">
    <property type="entry name" value="HTH_APSES_sf"/>
</dbReference>
<dbReference type="GO" id="GO:0003677">
    <property type="term" value="F:DNA binding"/>
    <property type="evidence" value="ECO:0007669"/>
    <property type="project" value="InterPro"/>
</dbReference>
<dbReference type="EMBL" id="JARJCW010000003">
    <property type="protein sequence ID" value="KAJ7227154.1"/>
    <property type="molecule type" value="Genomic_DNA"/>
</dbReference>
<dbReference type="InterPro" id="IPR003163">
    <property type="entry name" value="Tscrpt_reg_HTH_APSES-type"/>
</dbReference>
<dbReference type="PANTHER" id="PTHR38044:SF1">
    <property type="entry name" value="BOUQUET FORMATION PROTEIN 4"/>
    <property type="match status" value="1"/>
</dbReference>
<evidence type="ECO:0000313" key="5">
    <source>
        <dbReference type="Proteomes" id="UP001219525"/>
    </source>
</evidence>
<dbReference type="GO" id="GO:0044820">
    <property type="term" value="P:mitotic telomere tethering at nuclear periphery"/>
    <property type="evidence" value="ECO:0007669"/>
    <property type="project" value="TreeGrafter"/>
</dbReference>
<gene>
    <name evidence="4" type="ORF">GGX14DRAFT_628458</name>
</gene>
<evidence type="ECO:0000256" key="1">
    <source>
        <dbReference type="SAM" id="MobiDB-lite"/>
    </source>
</evidence>
<dbReference type="Proteomes" id="UP001219525">
    <property type="component" value="Unassembled WGS sequence"/>
</dbReference>
<dbReference type="InterPro" id="IPR037548">
    <property type="entry name" value="Bqt4"/>
</dbReference>
<accession>A0AAD6YS62</accession>
<name>A0AAD6YS62_9AGAR</name>
<feature type="domain" description="HTH APSES-type" evidence="3">
    <location>
        <begin position="39"/>
        <end position="154"/>
    </location>
</feature>
<proteinExistence type="predicted"/>
<organism evidence="4 5">
    <name type="scientific">Mycena pura</name>
    <dbReference type="NCBI Taxonomy" id="153505"/>
    <lineage>
        <taxon>Eukaryota</taxon>
        <taxon>Fungi</taxon>
        <taxon>Dikarya</taxon>
        <taxon>Basidiomycota</taxon>
        <taxon>Agaricomycotina</taxon>
        <taxon>Agaricomycetes</taxon>
        <taxon>Agaricomycetidae</taxon>
        <taxon>Agaricales</taxon>
        <taxon>Marasmiineae</taxon>
        <taxon>Mycenaceae</taxon>
        <taxon>Mycena</taxon>
    </lineage>
</organism>
<dbReference type="GO" id="GO:1990862">
    <property type="term" value="C:nuclear membrane complex Bqt3-Bqt4"/>
    <property type="evidence" value="ECO:0007669"/>
    <property type="project" value="InterPro"/>
</dbReference>
<keyword evidence="5" id="KW-1185">Reference proteome</keyword>
<comment type="caution">
    <text evidence="4">The sequence shown here is derived from an EMBL/GenBank/DDBJ whole genome shotgun (WGS) entry which is preliminary data.</text>
</comment>
<reference evidence="4" key="1">
    <citation type="submission" date="2023-03" db="EMBL/GenBank/DDBJ databases">
        <title>Massive genome expansion in bonnet fungi (Mycena s.s.) driven by repeated elements and novel gene families across ecological guilds.</title>
        <authorList>
            <consortium name="Lawrence Berkeley National Laboratory"/>
            <person name="Harder C.B."/>
            <person name="Miyauchi S."/>
            <person name="Viragh M."/>
            <person name="Kuo A."/>
            <person name="Thoen E."/>
            <person name="Andreopoulos B."/>
            <person name="Lu D."/>
            <person name="Skrede I."/>
            <person name="Drula E."/>
            <person name="Henrissat B."/>
            <person name="Morin E."/>
            <person name="Kohler A."/>
            <person name="Barry K."/>
            <person name="LaButti K."/>
            <person name="Morin E."/>
            <person name="Salamov A."/>
            <person name="Lipzen A."/>
            <person name="Mereny Z."/>
            <person name="Hegedus B."/>
            <person name="Baldrian P."/>
            <person name="Stursova M."/>
            <person name="Weitz H."/>
            <person name="Taylor A."/>
            <person name="Grigoriev I.V."/>
            <person name="Nagy L.G."/>
            <person name="Martin F."/>
            <person name="Kauserud H."/>
        </authorList>
    </citation>
    <scope>NUCLEOTIDE SEQUENCE</scope>
    <source>
        <strain evidence="4">9144</strain>
    </source>
</reference>
<evidence type="ECO:0000313" key="4">
    <source>
        <dbReference type="EMBL" id="KAJ7227154.1"/>
    </source>
</evidence>
<keyword evidence="2" id="KW-1133">Transmembrane helix</keyword>
<feature type="compositionally biased region" description="Low complexity" evidence="1">
    <location>
        <begin position="169"/>
        <end position="180"/>
    </location>
</feature>
<evidence type="ECO:0000259" key="3">
    <source>
        <dbReference type="PROSITE" id="PS51299"/>
    </source>
</evidence>
<evidence type="ECO:0000256" key="2">
    <source>
        <dbReference type="SAM" id="Phobius"/>
    </source>
</evidence>
<feature type="compositionally biased region" description="Low complexity" evidence="1">
    <location>
        <begin position="265"/>
        <end position="274"/>
    </location>
</feature>
<protein>
    <recommendedName>
        <fullName evidence="3">HTH APSES-type domain-containing protein</fullName>
    </recommendedName>
</protein>
<dbReference type="GO" id="GO:0070197">
    <property type="term" value="P:meiotic attachment of telomere to nuclear envelope"/>
    <property type="evidence" value="ECO:0007669"/>
    <property type="project" value="InterPro"/>
</dbReference>
<dbReference type="AlphaFoldDB" id="A0AAD6YS62"/>
<keyword evidence="2" id="KW-0812">Transmembrane</keyword>